<keyword evidence="3 6" id="KW-0479">Metal-binding</keyword>
<dbReference type="SUPFAM" id="SSF48264">
    <property type="entry name" value="Cytochrome P450"/>
    <property type="match status" value="1"/>
</dbReference>
<accession>A0AA43TSK1</accession>
<proteinExistence type="inferred from homology"/>
<dbReference type="Gene3D" id="1.10.630.10">
    <property type="entry name" value="Cytochrome P450"/>
    <property type="match status" value="1"/>
</dbReference>
<dbReference type="InterPro" id="IPR002403">
    <property type="entry name" value="Cyt_P450_E_grp-IV"/>
</dbReference>
<keyword evidence="8" id="KW-1133">Transmembrane helix</keyword>
<dbReference type="InterPro" id="IPR001128">
    <property type="entry name" value="Cyt_P450"/>
</dbReference>
<dbReference type="GO" id="GO:0005506">
    <property type="term" value="F:iron ion binding"/>
    <property type="evidence" value="ECO:0007669"/>
    <property type="project" value="InterPro"/>
</dbReference>
<dbReference type="InterPro" id="IPR036396">
    <property type="entry name" value="Cyt_P450_sf"/>
</dbReference>
<keyword evidence="8" id="KW-0812">Transmembrane</keyword>
<evidence type="ECO:0000313" key="9">
    <source>
        <dbReference type="EMBL" id="MDI1486708.1"/>
    </source>
</evidence>
<evidence type="ECO:0000256" key="8">
    <source>
        <dbReference type="SAM" id="Phobius"/>
    </source>
</evidence>
<keyword evidence="7" id="KW-0503">Monooxygenase</keyword>
<evidence type="ECO:0000256" key="5">
    <source>
        <dbReference type="ARBA" id="ARBA00023004"/>
    </source>
</evidence>
<gene>
    <name evidence="9" type="ORF">OHK93_005968</name>
</gene>
<evidence type="ECO:0008006" key="11">
    <source>
        <dbReference type="Google" id="ProtNLM"/>
    </source>
</evidence>
<evidence type="ECO:0000256" key="3">
    <source>
        <dbReference type="ARBA" id="ARBA00022723"/>
    </source>
</evidence>
<evidence type="ECO:0000313" key="10">
    <source>
        <dbReference type="Proteomes" id="UP001161017"/>
    </source>
</evidence>
<organism evidence="9 10">
    <name type="scientific">Ramalina farinacea</name>
    <dbReference type="NCBI Taxonomy" id="258253"/>
    <lineage>
        <taxon>Eukaryota</taxon>
        <taxon>Fungi</taxon>
        <taxon>Dikarya</taxon>
        <taxon>Ascomycota</taxon>
        <taxon>Pezizomycotina</taxon>
        <taxon>Lecanoromycetes</taxon>
        <taxon>OSLEUM clade</taxon>
        <taxon>Lecanoromycetidae</taxon>
        <taxon>Lecanorales</taxon>
        <taxon>Lecanorineae</taxon>
        <taxon>Ramalinaceae</taxon>
        <taxon>Ramalina</taxon>
    </lineage>
</organism>
<dbReference type="GO" id="GO:0020037">
    <property type="term" value="F:heme binding"/>
    <property type="evidence" value="ECO:0007669"/>
    <property type="project" value="InterPro"/>
</dbReference>
<evidence type="ECO:0000256" key="1">
    <source>
        <dbReference type="ARBA" id="ARBA00001971"/>
    </source>
</evidence>
<feature type="transmembrane region" description="Helical" evidence="8">
    <location>
        <begin position="28"/>
        <end position="44"/>
    </location>
</feature>
<dbReference type="GO" id="GO:0044550">
    <property type="term" value="P:secondary metabolite biosynthetic process"/>
    <property type="evidence" value="ECO:0007669"/>
    <property type="project" value="UniProtKB-ARBA"/>
</dbReference>
<comment type="caution">
    <text evidence="9">The sequence shown here is derived from an EMBL/GenBank/DDBJ whole genome shotgun (WGS) entry which is preliminary data.</text>
</comment>
<sequence>MAITTLTSSILALLPFTSTPILPTILPTILLPTILLLTLAFLAWNTSSYLSLSHIPGPFLCHLTNLPRTRWVLSNTAHATHIRLHETYGPLVRFGPNMVSVSDPREIATLYSFTKTFRKSDFYRVLVFYSRGKPAPTIFGTQDEGLHRLLRRPIVGVYGMSNLLTFEPLVDRTIEYLVGRLEEEFVDENNEFGQDEAGKESKMQEGRACDLGQWLQMFAFDVMGELTFLRRLGFLESGADVEGIMGALWAYFWKAAPLTQIPWVDRLWAKNPVLQRFQRVRMNPIVGFGLARIAERRAVVAAAKAKAKAGDDGGVVDAKEENEGTKSRDFLSRFIEAMEKDGSLPPWALSAWTTSNIAAGSDTTAILLRTIFHRLLSHPSDLSRLLVELTTLPKTDKPASFKDTRTLPFLDAVIKEAGRLHPPFGLPLERVVPDEGATICGFRLKAGTVVGMSAWVVHRDKETFGEDAGEWRPERWLQDGVKGEGREEWEARRKKMEAALLTFGAGHRVCIGKNISYLEVYKVVPELLRRFEISFAETGCPGWKVENRWFVNQTGLVVKLKKREALPSNDGSVKGIASI</sequence>
<dbReference type="PANTHER" id="PTHR24305">
    <property type="entry name" value="CYTOCHROME P450"/>
    <property type="match status" value="1"/>
</dbReference>
<comment type="similarity">
    <text evidence="2 7">Belongs to the cytochrome P450 family.</text>
</comment>
<keyword evidence="4 7" id="KW-0560">Oxidoreductase</keyword>
<name>A0AA43TSK1_9LECA</name>
<evidence type="ECO:0000256" key="2">
    <source>
        <dbReference type="ARBA" id="ARBA00010617"/>
    </source>
</evidence>
<keyword evidence="8" id="KW-0472">Membrane</keyword>
<evidence type="ECO:0000256" key="4">
    <source>
        <dbReference type="ARBA" id="ARBA00023002"/>
    </source>
</evidence>
<evidence type="ECO:0000256" key="7">
    <source>
        <dbReference type="RuleBase" id="RU000461"/>
    </source>
</evidence>
<dbReference type="AlphaFoldDB" id="A0AA43TSK1"/>
<dbReference type="InterPro" id="IPR017972">
    <property type="entry name" value="Cyt_P450_CS"/>
</dbReference>
<keyword evidence="5 6" id="KW-0408">Iron</keyword>
<dbReference type="GO" id="GO:0004497">
    <property type="term" value="F:monooxygenase activity"/>
    <property type="evidence" value="ECO:0007669"/>
    <property type="project" value="UniProtKB-KW"/>
</dbReference>
<comment type="cofactor">
    <cofactor evidence="1 6">
        <name>heme</name>
        <dbReference type="ChEBI" id="CHEBI:30413"/>
    </cofactor>
</comment>
<evidence type="ECO:0000256" key="6">
    <source>
        <dbReference type="PIRSR" id="PIRSR602403-1"/>
    </source>
</evidence>
<dbReference type="InterPro" id="IPR050121">
    <property type="entry name" value="Cytochrome_P450_monoxygenase"/>
</dbReference>
<feature type="binding site" description="axial binding residue" evidence="6">
    <location>
        <position position="510"/>
    </location>
    <ligand>
        <name>heme</name>
        <dbReference type="ChEBI" id="CHEBI:30413"/>
    </ligand>
    <ligandPart>
        <name>Fe</name>
        <dbReference type="ChEBI" id="CHEBI:18248"/>
    </ligandPart>
</feature>
<dbReference type="Proteomes" id="UP001161017">
    <property type="component" value="Unassembled WGS sequence"/>
</dbReference>
<dbReference type="Pfam" id="PF00067">
    <property type="entry name" value="p450"/>
    <property type="match status" value="1"/>
</dbReference>
<dbReference type="PRINTS" id="PR00385">
    <property type="entry name" value="P450"/>
</dbReference>
<keyword evidence="6 7" id="KW-0349">Heme</keyword>
<dbReference type="PANTHER" id="PTHR24305:SF235">
    <property type="entry name" value="CYTOCHROME P450 MONOOXYGENASE APDB-RELATED"/>
    <property type="match status" value="1"/>
</dbReference>
<reference evidence="9" key="1">
    <citation type="journal article" date="2023" name="Genome Biol. Evol.">
        <title>First Whole Genome Sequence and Flow Cytometry Genome Size Data for the Lichen-Forming Fungus Ramalina farinacea (Ascomycota).</title>
        <authorList>
            <person name="Llewellyn T."/>
            <person name="Mian S."/>
            <person name="Hill R."/>
            <person name="Leitch I.J."/>
            <person name="Gaya E."/>
        </authorList>
    </citation>
    <scope>NUCLEOTIDE SEQUENCE</scope>
    <source>
        <strain evidence="9">LIQ254RAFAR</strain>
    </source>
</reference>
<dbReference type="CDD" id="cd11060">
    <property type="entry name" value="CYP57A1-like"/>
    <property type="match status" value="1"/>
</dbReference>
<dbReference type="PRINTS" id="PR00465">
    <property type="entry name" value="EP450IV"/>
</dbReference>
<dbReference type="EMBL" id="JAPUFD010000004">
    <property type="protein sequence ID" value="MDI1486708.1"/>
    <property type="molecule type" value="Genomic_DNA"/>
</dbReference>
<dbReference type="GO" id="GO:0016705">
    <property type="term" value="F:oxidoreductase activity, acting on paired donors, with incorporation or reduction of molecular oxygen"/>
    <property type="evidence" value="ECO:0007669"/>
    <property type="project" value="InterPro"/>
</dbReference>
<dbReference type="PROSITE" id="PS00086">
    <property type="entry name" value="CYTOCHROME_P450"/>
    <property type="match status" value="1"/>
</dbReference>
<protein>
    <recommendedName>
        <fullName evidence="11">Cytochrome P450</fullName>
    </recommendedName>
</protein>
<keyword evidence="10" id="KW-1185">Reference proteome</keyword>